<name>A0A133NLR9_FUSNU</name>
<dbReference type="InterPro" id="IPR015421">
    <property type="entry name" value="PyrdxlP-dep_Trfase_major"/>
</dbReference>
<comment type="similarity">
    <text evidence="2 7">Belongs to the class-I pyridoxal-phosphate-dependent aminotransferase family.</text>
</comment>
<evidence type="ECO:0000313" key="10">
    <source>
        <dbReference type="Proteomes" id="UP000070401"/>
    </source>
</evidence>
<proteinExistence type="inferred from homology"/>
<evidence type="ECO:0000256" key="1">
    <source>
        <dbReference type="ARBA" id="ARBA00001933"/>
    </source>
</evidence>
<reference evidence="10" key="1">
    <citation type="submission" date="2016-01" db="EMBL/GenBank/DDBJ databases">
        <authorList>
            <person name="Mitreva M."/>
            <person name="Pepin K.H."/>
            <person name="Mihindukulasuriya K.A."/>
            <person name="Fulton R."/>
            <person name="Fronick C."/>
            <person name="O'Laughlin M."/>
            <person name="Miner T."/>
            <person name="Herter B."/>
            <person name="Rosa B.A."/>
            <person name="Cordes M."/>
            <person name="Tomlinson C."/>
            <person name="Wollam A."/>
            <person name="Palsikar V.B."/>
            <person name="Mardis E.R."/>
            <person name="Wilson R.K."/>
        </authorList>
    </citation>
    <scope>NUCLEOTIDE SEQUENCE [LARGE SCALE GENOMIC DNA]</scope>
    <source>
        <strain evidence="10">MJR7757B</strain>
    </source>
</reference>
<dbReference type="EMBL" id="LRPY01000203">
    <property type="protein sequence ID" value="KXA17235.1"/>
    <property type="molecule type" value="Genomic_DNA"/>
</dbReference>
<dbReference type="PATRIC" id="fig|851.8.peg.1983"/>
<dbReference type="InterPro" id="IPR004839">
    <property type="entry name" value="Aminotransferase_I/II_large"/>
</dbReference>
<dbReference type="STRING" id="1408287.GCA_000493815_00843"/>
<dbReference type="SUPFAM" id="SSF53383">
    <property type="entry name" value="PLP-dependent transferases"/>
    <property type="match status" value="1"/>
</dbReference>
<dbReference type="PANTHER" id="PTHR11879:SF22">
    <property type="entry name" value="ASPARTATE AMINOTRANSFERASE, MITOCHONDRIAL"/>
    <property type="match status" value="1"/>
</dbReference>
<accession>A0A133NLR9</accession>
<dbReference type="GO" id="GO:0006520">
    <property type="term" value="P:amino acid metabolic process"/>
    <property type="evidence" value="ECO:0007669"/>
    <property type="project" value="InterPro"/>
</dbReference>
<evidence type="ECO:0000256" key="5">
    <source>
        <dbReference type="ARBA" id="ARBA00022679"/>
    </source>
</evidence>
<keyword evidence="10" id="KW-1185">Reference proteome</keyword>
<dbReference type="AlphaFoldDB" id="A0A133NLR9"/>
<comment type="subunit">
    <text evidence="3">Homodimer.</text>
</comment>
<dbReference type="PANTHER" id="PTHR11879">
    <property type="entry name" value="ASPARTATE AMINOTRANSFERASE"/>
    <property type="match status" value="1"/>
</dbReference>
<protein>
    <recommendedName>
        <fullName evidence="7">Aminotransferase</fullName>
        <ecNumber evidence="7">2.6.1.-</ecNumber>
    </recommendedName>
</protein>
<evidence type="ECO:0000313" key="9">
    <source>
        <dbReference type="EMBL" id="KXA17235.1"/>
    </source>
</evidence>
<dbReference type="GO" id="GO:0042802">
    <property type="term" value="F:identical protein binding"/>
    <property type="evidence" value="ECO:0007669"/>
    <property type="project" value="TreeGrafter"/>
</dbReference>
<dbReference type="InterPro" id="IPR015424">
    <property type="entry name" value="PyrdxlP-dep_Trfase"/>
</dbReference>
<feature type="domain" description="Aminotransferase class I/classII large" evidence="8">
    <location>
        <begin position="78"/>
        <end position="412"/>
    </location>
</feature>
<dbReference type="CDD" id="cd00609">
    <property type="entry name" value="AAT_like"/>
    <property type="match status" value="1"/>
</dbReference>
<dbReference type="Gene3D" id="3.40.640.10">
    <property type="entry name" value="Type I PLP-dependent aspartate aminotransferase-like (Major domain)"/>
    <property type="match status" value="1"/>
</dbReference>
<evidence type="ECO:0000256" key="3">
    <source>
        <dbReference type="ARBA" id="ARBA00011738"/>
    </source>
</evidence>
<evidence type="ECO:0000256" key="4">
    <source>
        <dbReference type="ARBA" id="ARBA00022576"/>
    </source>
</evidence>
<sequence>MKESYIMLAKRYIGKKLVDNIFTTSKKAKQAIAKFGKENVINATIGSLYNEDEKLAVYDVVESVYRNLPPEDLYAYSTNVIGEDEYLEEVIKAVFFDDYKEALKELHIASIATTGGTGAISNTVKNYMDTGDKVLLPNWMWGTYKNIVIENGGKIETYQLFDKDGNFNFEDFKNKVLELAKIQKNVVIILNEPSHNPTGFRMTYEEWVNLMNFFKSIKDTNIIVIRDVAYFEYDDRGEEETKKLRKLLVGLPKNVLFMYAFSLSKSLSIYGMRIGAQIAVSTDEEVIQEFKDAIPFSCRTTWSNIPKGGMKLFATIMKNPKLKANFLKEKQGYMDLLNERANIFLTEAKKENLEVLPYKSGFFVTVPVGEIVDKVIEDLESKNIFVIKFDTGIRIGLCSVPKRKIKGLAKKIKDSINKFKN</sequence>
<comment type="caution">
    <text evidence="9">The sequence shown here is derived from an EMBL/GenBank/DDBJ whole genome shotgun (WGS) entry which is preliminary data.</text>
</comment>
<dbReference type="Pfam" id="PF00155">
    <property type="entry name" value="Aminotran_1_2"/>
    <property type="match status" value="1"/>
</dbReference>
<keyword evidence="5 7" id="KW-0808">Transferase</keyword>
<evidence type="ECO:0000259" key="8">
    <source>
        <dbReference type="Pfam" id="PF00155"/>
    </source>
</evidence>
<dbReference type="GO" id="GO:0008483">
    <property type="term" value="F:transaminase activity"/>
    <property type="evidence" value="ECO:0007669"/>
    <property type="project" value="UniProtKB-KW"/>
</dbReference>
<dbReference type="InterPro" id="IPR004838">
    <property type="entry name" value="NHTrfase_class1_PyrdxlP-BS"/>
</dbReference>
<organism evidence="9 10">
    <name type="scientific">Fusobacterium nucleatum</name>
    <dbReference type="NCBI Taxonomy" id="851"/>
    <lineage>
        <taxon>Bacteria</taxon>
        <taxon>Fusobacteriati</taxon>
        <taxon>Fusobacteriota</taxon>
        <taxon>Fusobacteriia</taxon>
        <taxon>Fusobacteriales</taxon>
        <taxon>Fusobacteriaceae</taxon>
        <taxon>Fusobacterium</taxon>
    </lineage>
</organism>
<keyword evidence="4 7" id="KW-0032">Aminotransferase</keyword>
<dbReference type="GO" id="GO:0030170">
    <property type="term" value="F:pyridoxal phosphate binding"/>
    <property type="evidence" value="ECO:0007669"/>
    <property type="project" value="InterPro"/>
</dbReference>
<dbReference type="InterPro" id="IPR000796">
    <property type="entry name" value="Asp_trans"/>
</dbReference>
<dbReference type="EC" id="2.6.1.-" evidence="7"/>
<dbReference type="Gene3D" id="3.90.1150.10">
    <property type="entry name" value="Aspartate Aminotransferase, domain 1"/>
    <property type="match status" value="1"/>
</dbReference>
<dbReference type="Proteomes" id="UP000070401">
    <property type="component" value="Unassembled WGS sequence"/>
</dbReference>
<dbReference type="InterPro" id="IPR015422">
    <property type="entry name" value="PyrdxlP-dep_Trfase_small"/>
</dbReference>
<gene>
    <name evidence="9" type="ORF">HMPREF3221_01969</name>
</gene>
<evidence type="ECO:0000256" key="6">
    <source>
        <dbReference type="ARBA" id="ARBA00022898"/>
    </source>
</evidence>
<evidence type="ECO:0000256" key="7">
    <source>
        <dbReference type="RuleBase" id="RU000481"/>
    </source>
</evidence>
<dbReference type="PROSITE" id="PS00105">
    <property type="entry name" value="AA_TRANSFER_CLASS_1"/>
    <property type="match status" value="1"/>
</dbReference>
<keyword evidence="6" id="KW-0663">Pyridoxal phosphate</keyword>
<comment type="cofactor">
    <cofactor evidence="1 7">
        <name>pyridoxal 5'-phosphate</name>
        <dbReference type="ChEBI" id="CHEBI:597326"/>
    </cofactor>
</comment>
<evidence type="ECO:0000256" key="2">
    <source>
        <dbReference type="ARBA" id="ARBA00007441"/>
    </source>
</evidence>